<dbReference type="InParanoid" id="Q0UDZ2"/>
<feature type="compositionally biased region" description="Polar residues" evidence="1">
    <location>
        <begin position="1"/>
        <end position="15"/>
    </location>
</feature>
<name>Q0UDZ2_PHANO</name>
<reference evidence="3" key="1">
    <citation type="journal article" date="2007" name="Plant Cell">
        <title>Dothideomycete-plant interactions illuminated by genome sequencing and EST analysis of the wheat pathogen Stagonospora nodorum.</title>
        <authorList>
            <person name="Hane J.K."/>
            <person name="Lowe R.G."/>
            <person name="Solomon P.S."/>
            <person name="Tan K.C."/>
            <person name="Schoch C.L."/>
            <person name="Spatafora J.W."/>
            <person name="Crous P.W."/>
            <person name="Kodira C."/>
            <person name="Birren B.W."/>
            <person name="Galagan J.E."/>
            <person name="Torriani S.F."/>
            <person name="McDonald B.A."/>
            <person name="Oliver R.P."/>
        </authorList>
    </citation>
    <scope>NUCLEOTIDE SEQUENCE [LARGE SCALE GENOMIC DNA]</scope>
    <source>
        <strain evidence="3">SN15 / ATCC MYA-4574 / FGSC 10173</strain>
    </source>
</reference>
<accession>Q0UDZ2</accession>
<sequence length="43" mass="4918">MAFSRRLNTTFLSSQRQRKNFGDDGTPLDRRPEGGTMPGKMQM</sequence>
<evidence type="ECO:0000256" key="1">
    <source>
        <dbReference type="SAM" id="MobiDB-lite"/>
    </source>
</evidence>
<gene>
    <name evidence="2" type="ORF">SNOG_10022</name>
</gene>
<organism evidence="2 3">
    <name type="scientific">Phaeosphaeria nodorum (strain SN15 / ATCC MYA-4574 / FGSC 10173)</name>
    <name type="common">Glume blotch fungus</name>
    <name type="synonym">Parastagonospora nodorum</name>
    <dbReference type="NCBI Taxonomy" id="321614"/>
    <lineage>
        <taxon>Eukaryota</taxon>
        <taxon>Fungi</taxon>
        <taxon>Dikarya</taxon>
        <taxon>Ascomycota</taxon>
        <taxon>Pezizomycotina</taxon>
        <taxon>Dothideomycetes</taxon>
        <taxon>Pleosporomycetidae</taxon>
        <taxon>Pleosporales</taxon>
        <taxon>Pleosporineae</taxon>
        <taxon>Phaeosphaeriaceae</taxon>
        <taxon>Parastagonospora</taxon>
    </lineage>
</organism>
<dbReference type="GeneID" id="5977211"/>
<proteinExistence type="predicted"/>
<dbReference type="Proteomes" id="UP000001055">
    <property type="component" value="Unassembled WGS sequence"/>
</dbReference>
<protein>
    <submittedName>
        <fullName evidence="2">Uncharacterized protein</fullName>
    </submittedName>
</protein>
<dbReference type="EMBL" id="CH445340">
    <property type="protein sequence ID" value="EAT82357.1"/>
    <property type="molecule type" value="Genomic_DNA"/>
</dbReference>
<evidence type="ECO:0000313" key="2">
    <source>
        <dbReference type="EMBL" id="EAT82357.1"/>
    </source>
</evidence>
<dbReference type="RefSeq" id="XP_001800305.1">
    <property type="nucleotide sequence ID" value="XM_001800253.1"/>
</dbReference>
<dbReference type="AlphaFoldDB" id="Q0UDZ2"/>
<dbReference type="KEGG" id="pno:SNOG_10022"/>
<evidence type="ECO:0000313" key="3">
    <source>
        <dbReference type="Proteomes" id="UP000001055"/>
    </source>
</evidence>
<feature type="region of interest" description="Disordered" evidence="1">
    <location>
        <begin position="1"/>
        <end position="43"/>
    </location>
</feature>